<dbReference type="EMBL" id="CADCUX010000674">
    <property type="protein sequence ID" value="CAA9439166.1"/>
    <property type="molecule type" value="Genomic_DNA"/>
</dbReference>
<evidence type="ECO:0000256" key="1">
    <source>
        <dbReference type="SAM" id="MobiDB-lite"/>
    </source>
</evidence>
<reference evidence="2" key="1">
    <citation type="submission" date="2020-02" db="EMBL/GenBank/DDBJ databases">
        <authorList>
            <person name="Meier V. D."/>
        </authorList>
    </citation>
    <scope>NUCLEOTIDE SEQUENCE</scope>
    <source>
        <strain evidence="2">AVDCRST_MAG51</strain>
    </source>
</reference>
<organism evidence="2">
    <name type="scientific">uncultured Ramlibacter sp</name>
    <dbReference type="NCBI Taxonomy" id="260755"/>
    <lineage>
        <taxon>Bacteria</taxon>
        <taxon>Pseudomonadati</taxon>
        <taxon>Pseudomonadota</taxon>
        <taxon>Betaproteobacteria</taxon>
        <taxon>Burkholderiales</taxon>
        <taxon>Comamonadaceae</taxon>
        <taxon>Ramlibacter</taxon>
        <taxon>environmental samples</taxon>
    </lineage>
</organism>
<gene>
    <name evidence="2" type="ORF">AVDCRST_MAG51-3128</name>
</gene>
<accession>A0A6J4QBF2</accession>
<dbReference type="AlphaFoldDB" id="A0A6J4QBF2"/>
<sequence>GIPARGRRPAAPAARCGALLVVRVRVAHPPPPPFRGRGRCDHRRGPVRAAVPGPGGVRGPHAADAPGLGARGRLERRLPAGRTGPHVRPADHRDRRAHRALRCLLPGRGGPPGQVLRAADAVHGGDAGRGAVRQPAAAGGVLGTHQRLVLPAGGLLGPSGRCAGWRSHGAGRHRRWRFGHARG</sequence>
<proteinExistence type="predicted"/>
<feature type="compositionally biased region" description="Basic residues" evidence="1">
    <location>
        <begin position="36"/>
        <end position="46"/>
    </location>
</feature>
<name>A0A6J4QBF2_9BURK</name>
<feature type="non-terminal residue" evidence="2">
    <location>
        <position position="183"/>
    </location>
</feature>
<evidence type="ECO:0000313" key="2">
    <source>
        <dbReference type="EMBL" id="CAA9439166.1"/>
    </source>
</evidence>
<protein>
    <submittedName>
        <fullName evidence="2">Na(+) H(+) antiporter subunit A / Na(+) H(+) antiporter subunit B</fullName>
    </submittedName>
</protein>
<feature type="region of interest" description="Disordered" evidence="1">
    <location>
        <begin position="30"/>
        <end position="95"/>
    </location>
</feature>
<feature type="non-terminal residue" evidence="2">
    <location>
        <position position="1"/>
    </location>
</feature>
<feature type="compositionally biased region" description="Low complexity" evidence="1">
    <location>
        <begin position="59"/>
        <end position="68"/>
    </location>
</feature>